<organism evidence="1 2">
    <name type="scientific">Botrimarina mediterranea</name>
    <dbReference type="NCBI Taxonomy" id="2528022"/>
    <lineage>
        <taxon>Bacteria</taxon>
        <taxon>Pseudomonadati</taxon>
        <taxon>Planctomycetota</taxon>
        <taxon>Planctomycetia</taxon>
        <taxon>Pirellulales</taxon>
        <taxon>Lacipirellulaceae</taxon>
        <taxon>Botrimarina</taxon>
    </lineage>
</organism>
<protein>
    <submittedName>
        <fullName evidence="1">Uncharacterized protein</fullName>
    </submittedName>
</protein>
<dbReference type="KEGG" id="bmei:Spa11_44390"/>
<reference evidence="1 2" key="1">
    <citation type="submission" date="2019-02" db="EMBL/GenBank/DDBJ databases">
        <title>Deep-cultivation of Planctomycetes and their phenomic and genomic characterization uncovers novel biology.</title>
        <authorList>
            <person name="Wiegand S."/>
            <person name="Jogler M."/>
            <person name="Boedeker C."/>
            <person name="Pinto D."/>
            <person name="Vollmers J."/>
            <person name="Rivas-Marin E."/>
            <person name="Kohn T."/>
            <person name="Peeters S.H."/>
            <person name="Heuer A."/>
            <person name="Rast P."/>
            <person name="Oberbeckmann S."/>
            <person name="Bunk B."/>
            <person name="Jeske O."/>
            <person name="Meyerdierks A."/>
            <person name="Storesund J.E."/>
            <person name="Kallscheuer N."/>
            <person name="Luecker S."/>
            <person name="Lage O.M."/>
            <person name="Pohl T."/>
            <person name="Merkel B.J."/>
            <person name="Hornburger P."/>
            <person name="Mueller R.-W."/>
            <person name="Bruemmer F."/>
            <person name="Labrenz M."/>
            <person name="Spormann A.M."/>
            <person name="Op den Camp H."/>
            <person name="Overmann J."/>
            <person name="Amann R."/>
            <person name="Jetten M.S.M."/>
            <person name="Mascher T."/>
            <person name="Medema M.H."/>
            <person name="Devos D.P."/>
            <person name="Kaster A.-K."/>
            <person name="Ovreas L."/>
            <person name="Rohde M."/>
            <person name="Galperin M.Y."/>
            <person name="Jogler C."/>
        </authorList>
    </citation>
    <scope>NUCLEOTIDE SEQUENCE [LARGE SCALE GENOMIC DNA]</scope>
    <source>
        <strain evidence="1 2">Spa11</strain>
    </source>
</reference>
<dbReference type="AlphaFoldDB" id="A0A518KEJ6"/>
<sequence>MSAGCTTLLSVSDKPLPVGSPLRSADRSADGVRFEVYWATLPPDAEEDQQESLWRFVQEERLDDGLRARLQRNGLRAGVVGGVPPTEIMRLLNPRPSEADDDAADGTVTRLSAPTGVKKQEMTVRPGEPAQVNASDVTPSATLLLADEHGPWGETFTQVQGVYRVGVEPQPGGGHHVSIAPELHHGESRMRWIADGAGAITRPKATREERAFPDLRIEAPLVVGEMMIVTSLPGSDSRLGGFFHKADGEVSGSRKAIVVRLVQTPPEADFAGKTADRPDF</sequence>
<evidence type="ECO:0000313" key="2">
    <source>
        <dbReference type="Proteomes" id="UP000316426"/>
    </source>
</evidence>
<keyword evidence="2" id="KW-1185">Reference proteome</keyword>
<dbReference type="Proteomes" id="UP000316426">
    <property type="component" value="Chromosome"/>
</dbReference>
<accession>A0A518KEJ6</accession>
<proteinExistence type="predicted"/>
<evidence type="ECO:0000313" key="1">
    <source>
        <dbReference type="EMBL" id="QDV76214.1"/>
    </source>
</evidence>
<name>A0A518KEJ6_9BACT</name>
<dbReference type="EMBL" id="CP036349">
    <property type="protein sequence ID" value="QDV76214.1"/>
    <property type="molecule type" value="Genomic_DNA"/>
</dbReference>
<gene>
    <name evidence="1" type="ORF">Spa11_44390</name>
</gene>